<protein>
    <recommendedName>
        <fullName evidence="15">Phenylalanine--tRNA ligase beta subunit</fullName>
        <ecNumber evidence="15">6.1.1.20</ecNumber>
    </recommendedName>
    <alternativeName>
        <fullName evidence="15">Phenylalanyl-tRNA synthetase beta subunit</fullName>
        <shortName evidence="15">PheRS</shortName>
    </alternativeName>
</protein>
<dbReference type="InterPro" id="IPR041616">
    <property type="entry name" value="PheRS_beta_core"/>
</dbReference>
<dbReference type="SMART" id="SM00896">
    <property type="entry name" value="FDX-ACB"/>
    <property type="match status" value="1"/>
</dbReference>
<feature type="binding site" evidence="15">
    <location>
        <position position="464"/>
    </location>
    <ligand>
        <name>Mg(2+)</name>
        <dbReference type="ChEBI" id="CHEBI:18420"/>
        <note>shared with alpha subunit</note>
    </ligand>
</feature>
<dbReference type="SMART" id="SM00874">
    <property type="entry name" value="B5"/>
    <property type="match status" value="1"/>
</dbReference>
<keyword evidence="6 15" id="KW-0436">Ligase</keyword>
<evidence type="ECO:0000256" key="10">
    <source>
        <dbReference type="ARBA" id="ARBA00022842"/>
    </source>
</evidence>
<dbReference type="SUPFAM" id="SSF50249">
    <property type="entry name" value="Nucleic acid-binding proteins"/>
    <property type="match status" value="1"/>
</dbReference>
<organism evidence="20 21">
    <name type="scientific">Youngiibacter multivorans</name>
    <dbReference type="NCBI Taxonomy" id="937251"/>
    <lineage>
        <taxon>Bacteria</taxon>
        <taxon>Bacillati</taxon>
        <taxon>Bacillota</taxon>
        <taxon>Clostridia</taxon>
        <taxon>Eubacteriales</taxon>
        <taxon>Clostridiaceae</taxon>
        <taxon>Youngiibacter</taxon>
    </lineage>
</organism>
<keyword evidence="9 15" id="KW-0067">ATP-binding</keyword>
<dbReference type="InterPro" id="IPR045864">
    <property type="entry name" value="aa-tRNA-synth_II/BPL/LPL"/>
</dbReference>
<dbReference type="Pfam" id="PF01588">
    <property type="entry name" value="tRNA_bind"/>
    <property type="match status" value="1"/>
</dbReference>
<dbReference type="PROSITE" id="PS50886">
    <property type="entry name" value="TRBD"/>
    <property type="match status" value="1"/>
</dbReference>
<dbReference type="InterPro" id="IPR005121">
    <property type="entry name" value="Fdx_antiC-bd"/>
</dbReference>
<dbReference type="Gene3D" id="3.30.70.380">
    <property type="entry name" value="Ferrodoxin-fold anticodon-binding domain"/>
    <property type="match status" value="1"/>
</dbReference>
<evidence type="ECO:0000259" key="17">
    <source>
        <dbReference type="PROSITE" id="PS50886"/>
    </source>
</evidence>
<dbReference type="Gene3D" id="3.30.56.10">
    <property type="match status" value="2"/>
</dbReference>
<dbReference type="PROSITE" id="PS51483">
    <property type="entry name" value="B5"/>
    <property type="match status" value="1"/>
</dbReference>
<dbReference type="InterPro" id="IPR005146">
    <property type="entry name" value="B3/B4_tRNA-bd"/>
</dbReference>
<evidence type="ECO:0000259" key="19">
    <source>
        <dbReference type="PROSITE" id="PS51483"/>
    </source>
</evidence>
<feature type="binding site" evidence="15">
    <location>
        <position position="455"/>
    </location>
    <ligand>
        <name>Mg(2+)</name>
        <dbReference type="ChEBI" id="CHEBI:18420"/>
        <note>shared with alpha subunit</note>
    </ligand>
</feature>
<evidence type="ECO:0000256" key="8">
    <source>
        <dbReference type="ARBA" id="ARBA00022741"/>
    </source>
</evidence>
<dbReference type="CDD" id="cd00769">
    <property type="entry name" value="PheRS_beta_core"/>
    <property type="match status" value="1"/>
</dbReference>
<evidence type="ECO:0000256" key="14">
    <source>
        <dbReference type="ARBA" id="ARBA00049255"/>
    </source>
</evidence>
<dbReference type="NCBIfam" id="TIGR00472">
    <property type="entry name" value="pheT_bact"/>
    <property type="match status" value="1"/>
</dbReference>
<dbReference type="Pfam" id="PF03484">
    <property type="entry name" value="B5"/>
    <property type="match status" value="1"/>
</dbReference>
<keyword evidence="13 15" id="KW-0030">Aminoacyl-tRNA synthetase</keyword>
<dbReference type="Gene3D" id="3.50.40.10">
    <property type="entry name" value="Phenylalanyl-trna Synthetase, Chain B, domain 3"/>
    <property type="match status" value="1"/>
</dbReference>
<feature type="domain" description="TRNA-binding" evidence="17">
    <location>
        <begin position="39"/>
        <end position="150"/>
    </location>
</feature>
<dbReference type="Proteomes" id="UP001519271">
    <property type="component" value="Unassembled WGS sequence"/>
</dbReference>
<comment type="caution">
    <text evidence="20">The sequence shown here is derived from an EMBL/GenBank/DDBJ whole genome shotgun (WGS) entry which is preliminary data.</text>
</comment>
<dbReference type="SMART" id="SM00873">
    <property type="entry name" value="B3_4"/>
    <property type="match status" value="1"/>
</dbReference>
<evidence type="ECO:0000256" key="12">
    <source>
        <dbReference type="ARBA" id="ARBA00022917"/>
    </source>
</evidence>
<sequence length="787" mass="86744">MKLPVNWLKDYVDVDIDIKALGDRLTMSGSKVEGVEETFKIIENVVTGKIVELGKHPEADKLLICQVDIGNGSIIQIVTAATNMKEGDTIPVALHGSTLWGGLKIKKGKLRGVESNGMFCSMEELGLAEEGTCDGLMILKDGTPLGKDIKDVLGLNGGVLDLEITSNRPDCLSILGMARETAATLGLSYRQPNYAYTSTASSDAPVSVSIDTDKCRRYMAKEIVNVKIEESPEWIQSRLLEAGVRPINNIVDLTNFVMLEIGQPLHAFDRREITSGVIRIKESVEGTKFTTLDSVERTLNSGTILIQDDSKVIGLGGIMGGLDSEIKEDTTRIILEAANFDGVSIRRSEGFLGLKTEASLRFNKDIDPNLCELAVKRFCSLVEELKAGEIVSETVDVYNIRRVPNTITLGVSYVNSFIGTDISGEEMARILNSLDMNAELNEGVLTVTTPTFRGDLNIKEDIAEEIARIYGYDRIPATVPSIRTVRSGKYPIQRMRDTLKQVLVASGLYESIAYSFISRKALDKVLIPENSELRKVVEIRNPLGEDYSIMRTTSVPSMMENLSRNLTRSNPEAALFEIGRIYLDRNEVLPLEKEVLTVGMYGGDLLFEIKGLLETILEEFGIEKVSYERSKKVAYHPGKSADVSAAGEAIGTFGEIHPSVLDNYGIGVPCYILELDLDTLYRKASLTRKYSQLPKYPAISRDLAVLVDDEVLSGQIEAVIIKQGGALLESVKLFDVYKGSQVPEGKKSIAYSLIYRNPDRTLTDGEVQKVHDKILRSLEYQLGAVLR</sequence>
<evidence type="ECO:0000256" key="1">
    <source>
        <dbReference type="ARBA" id="ARBA00004496"/>
    </source>
</evidence>
<dbReference type="Gene3D" id="3.30.930.10">
    <property type="entry name" value="Bira Bifunctional Protein, Domain 2"/>
    <property type="match status" value="1"/>
</dbReference>
<evidence type="ECO:0000259" key="18">
    <source>
        <dbReference type="PROSITE" id="PS51447"/>
    </source>
</evidence>
<dbReference type="SUPFAM" id="SSF46955">
    <property type="entry name" value="Putative DNA-binding domain"/>
    <property type="match status" value="1"/>
</dbReference>
<evidence type="ECO:0000256" key="11">
    <source>
        <dbReference type="ARBA" id="ARBA00022884"/>
    </source>
</evidence>
<proteinExistence type="inferred from homology"/>
<keyword evidence="5 16" id="KW-0820">tRNA-binding</keyword>
<reference evidence="20 21" key="1">
    <citation type="submission" date="2021-03" db="EMBL/GenBank/DDBJ databases">
        <title>Genomic Encyclopedia of Type Strains, Phase IV (KMG-IV): sequencing the most valuable type-strain genomes for metagenomic binning, comparative biology and taxonomic classification.</title>
        <authorList>
            <person name="Goeker M."/>
        </authorList>
    </citation>
    <scope>NUCLEOTIDE SEQUENCE [LARGE SCALE GENOMIC DNA]</scope>
    <source>
        <strain evidence="20 21">DSM 6139</strain>
    </source>
</reference>
<evidence type="ECO:0000256" key="2">
    <source>
        <dbReference type="ARBA" id="ARBA00008653"/>
    </source>
</evidence>
<dbReference type="InterPro" id="IPR002547">
    <property type="entry name" value="tRNA-bd_dom"/>
</dbReference>
<dbReference type="InterPro" id="IPR036690">
    <property type="entry name" value="Fdx_antiC-bd_sf"/>
</dbReference>
<keyword evidence="8 15" id="KW-0547">Nucleotide-binding</keyword>
<evidence type="ECO:0000256" key="5">
    <source>
        <dbReference type="ARBA" id="ARBA00022555"/>
    </source>
</evidence>
<evidence type="ECO:0000256" key="7">
    <source>
        <dbReference type="ARBA" id="ARBA00022723"/>
    </source>
</evidence>
<keyword evidence="10 15" id="KW-0460">Magnesium</keyword>
<gene>
    <name evidence="15" type="primary">pheT</name>
    <name evidence="20" type="ORF">J2Z34_001275</name>
</gene>
<evidence type="ECO:0000313" key="21">
    <source>
        <dbReference type="Proteomes" id="UP001519271"/>
    </source>
</evidence>
<evidence type="ECO:0000256" key="9">
    <source>
        <dbReference type="ARBA" id="ARBA00022840"/>
    </source>
</evidence>
<dbReference type="Gene3D" id="2.40.50.140">
    <property type="entry name" value="Nucleic acid-binding proteins"/>
    <property type="match status" value="1"/>
</dbReference>
<keyword evidence="4 15" id="KW-0963">Cytoplasm</keyword>
<dbReference type="EMBL" id="JAGGKC010000008">
    <property type="protein sequence ID" value="MBP1918795.1"/>
    <property type="molecule type" value="Genomic_DNA"/>
</dbReference>
<dbReference type="InterPro" id="IPR020825">
    <property type="entry name" value="Phe-tRNA_synthase-like_B3/B4"/>
</dbReference>
<dbReference type="SUPFAM" id="SSF54991">
    <property type="entry name" value="Anticodon-binding domain of PheRS"/>
    <property type="match status" value="1"/>
</dbReference>
<dbReference type="Pfam" id="PF03483">
    <property type="entry name" value="B3_4"/>
    <property type="match status" value="1"/>
</dbReference>
<evidence type="ECO:0000256" key="6">
    <source>
        <dbReference type="ARBA" id="ARBA00022598"/>
    </source>
</evidence>
<evidence type="ECO:0000256" key="4">
    <source>
        <dbReference type="ARBA" id="ARBA00022490"/>
    </source>
</evidence>
<evidence type="ECO:0000313" key="20">
    <source>
        <dbReference type="EMBL" id="MBP1918795.1"/>
    </source>
</evidence>
<dbReference type="SUPFAM" id="SSF56037">
    <property type="entry name" value="PheT/TilS domain"/>
    <property type="match status" value="1"/>
</dbReference>
<evidence type="ECO:0000256" key="13">
    <source>
        <dbReference type="ARBA" id="ARBA00023146"/>
    </source>
</evidence>
<dbReference type="GO" id="GO:0004826">
    <property type="term" value="F:phenylalanine-tRNA ligase activity"/>
    <property type="evidence" value="ECO:0007669"/>
    <property type="project" value="UniProtKB-EC"/>
</dbReference>
<keyword evidence="11 16" id="KW-0694">RNA-binding</keyword>
<evidence type="ECO:0000256" key="3">
    <source>
        <dbReference type="ARBA" id="ARBA00011209"/>
    </source>
</evidence>
<dbReference type="CDD" id="cd02796">
    <property type="entry name" value="tRNA_bind_bactPheRS"/>
    <property type="match status" value="1"/>
</dbReference>
<name>A0ABS4G2M8_9CLOT</name>
<dbReference type="InterPro" id="IPR009061">
    <property type="entry name" value="DNA-bd_dom_put_sf"/>
</dbReference>
<keyword evidence="7 15" id="KW-0479">Metal-binding</keyword>
<feature type="domain" description="FDX-ACB" evidence="18">
    <location>
        <begin position="694"/>
        <end position="787"/>
    </location>
</feature>
<feature type="binding site" evidence="15">
    <location>
        <position position="461"/>
    </location>
    <ligand>
        <name>Mg(2+)</name>
        <dbReference type="ChEBI" id="CHEBI:18420"/>
        <note>shared with alpha subunit</note>
    </ligand>
</feature>
<dbReference type="InterPro" id="IPR004532">
    <property type="entry name" value="Phe-tRNA-ligase_IIc_bsu_bact"/>
</dbReference>
<evidence type="ECO:0000256" key="16">
    <source>
        <dbReference type="PROSITE-ProRule" id="PRU00209"/>
    </source>
</evidence>
<comment type="subcellular location">
    <subcellularLocation>
        <location evidence="1 15">Cytoplasm</location>
    </subcellularLocation>
</comment>
<keyword evidence="21" id="KW-1185">Reference proteome</keyword>
<dbReference type="PANTHER" id="PTHR10947">
    <property type="entry name" value="PHENYLALANYL-TRNA SYNTHETASE BETA CHAIN AND LEUCINE-RICH REPEAT-CONTAINING PROTEIN 47"/>
    <property type="match status" value="1"/>
</dbReference>
<comment type="subunit">
    <text evidence="3 15">Tetramer of two alpha and two beta subunits.</text>
</comment>
<dbReference type="PANTHER" id="PTHR10947:SF0">
    <property type="entry name" value="PHENYLALANINE--TRNA LIGASE BETA SUBUNIT"/>
    <property type="match status" value="1"/>
</dbReference>
<dbReference type="SUPFAM" id="SSF55681">
    <property type="entry name" value="Class II aaRS and biotin synthetases"/>
    <property type="match status" value="1"/>
</dbReference>
<dbReference type="Pfam" id="PF03147">
    <property type="entry name" value="FDX-ACB"/>
    <property type="match status" value="1"/>
</dbReference>
<feature type="domain" description="B5" evidence="19">
    <location>
        <begin position="402"/>
        <end position="477"/>
    </location>
</feature>
<feature type="binding site" evidence="15">
    <location>
        <position position="465"/>
    </location>
    <ligand>
        <name>Mg(2+)</name>
        <dbReference type="ChEBI" id="CHEBI:18420"/>
        <note>shared with alpha subunit</note>
    </ligand>
</feature>
<dbReference type="InterPro" id="IPR045060">
    <property type="entry name" value="Phe-tRNA-ligase_IIc_bsu"/>
</dbReference>
<dbReference type="InterPro" id="IPR005147">
    <property type="entry name" value="tRNA_synthase_B5-dom"/>
</dbReference>
<dbReference type="HAMAP" id="MF_00283">
    <property type="entry name" value="Phe_tRNA_synth_beta1"/>
    <property type="match status" value="1"/>
</dbReference>
<comment type="catalytic activity">
    <reaction evidence="14 15">
        <text>tRNA(Phe) + L-phenylalanine + ATP = L-phenylalanyl-tRNA(Phe) + AMP + diphosphate + H(+)</text>
        <dbReference type="Rhea" id="RHEA:19413"/>
        <dbReference type="Rhea" id="RHEA-COMP:9668"/>
        <dbReference type="Rhea" id="RHEA-COMP:9699"/>
        <dbReference type="ChEBI" id="CHEBI:15378"/>
        <dbReference type="ChEBI" id="CHEBI:30616"/>
        <dbReference type="ChEBI" id="CHEBI:33019"/>
        <dbReference type="ChEBI" id="CHEBI:58095"/>
        <dbReference type="ChEBI" id="CHEBI:78442"/>
        <dbReference type="ChEBI" id="CHEBI:78531"/>
        <dbReference type="ChEBI" id="CHEBI:456215"/>
        <dbReference type="EC" id="6.1.1.20"/>
    </reaction>
</comment>
<keyword evidence="12 15" id="KW-0648">Protein biosynthesis</keyword>
<comment type="cofactor">
    <cofactor evidence="15">
        <name>Mg(2+)</name>
        <dbReference type="ChEBI" id="CHEBI:18420"/>
    </cofactor>
    <text evidence="15">Binds 2 magnesium ions per tetramer.</text>
</comment>
<dbReference type="RefSeq" id="WP_209459019.1">
    <property type="nucleotide sequence ID" value="NZ_JAGGKC010000008.1"/>
</dbReference>
<dbReference type="EC" id="6.1.1.20" evidence="15"/>
<dbReference type="Pfam" id="PF17759">
    <property type="entry name" value="tRNA_synthFbeta"/>
    <property type="match status" value="1"/>
</dbReference>
<accession>A0ABS4G2M8</accession>
<dbReference type="InterPro" id="IPR033714">
    <property type="entry name" value="tRNA_bind_bactPheRS"/>
</dbReference>
<dbReference type="InterPro" id="IPR012340">
    <property type="entry name" value="NA-bd_OB-fold"/>
</dbReference>
<dbReference type="PROSITE" id="PS51447">
    <property type="entry name" value="FDX_ACB"/>
    <property type="match status" value="1"/>
</dbReference>
<evidence type="ECO:0000256" key="15">
    <source>
        <dbReference type="HAMAP-Rule" id="MF_00283"/>
    </source>
</evidence>
<comment type="similarity">
    <text evidence="2 15">Belongs to the phenylalanyl-tRNA synthetase beta subunit family. Type 1 subfamily.</text>
</comment>